<dbReference type="InterPro" id="IPR001328">
    <property type="entry name" value="Pept_tRNA_hydro"/>
</dbReference>
<keyword evidence="4" id="KW-0694">RNA-binding</keyword>
<evidence type="ECO:0000256" key="4">
    <source>
        <dbReference type="ARBA" id="ARBA00022884"/>
    </source>
</evidence>
<dbReference type="PANTHER" id="PTHR17224:SF1">
    <property type="entry name" value="PEPTIDYL-TRNA HYDROLASE"/>
    <property type="match status" value="1"/>
</dbReference>
<dbReference type="GO" id="GO:0000049">
    <property type="term" value="F:tRNA binding"/>
    <property type="evidence" value="ECO:0007669"/>
    <property type="project" value="UniProtKB-KW"/>
</dbReference>
<accession>K1SHB9</accession>
<dbReference type="Gene3D" id="3.40.50.1470">
    <property type="entry name" value="Peptidyl-tRNA hydrolase"/>
    <property type="match status" value="1"/>
</dbReference>
<evidence type="ECO:0000256" key="3">
    <source>
        <dbReference type="ARBA" id="ARBA00022801"/>
    </source>
</evidence>
<evidence type="ECO:0000256" key="1">
    <source>
        <dbReference type="ARBA" id="ARBA00013260"/>
    </source>
</evidence>
<dbReference type="AlphaFoldDB" id="K1SHB9"/>
<evidence type="ECO:0000313" key="6">
    <source>
        <dbReference type="EMBL" id="EKC53125.1"/>
    </source>
</evidence>
<comment type="similarity">
    <text evidence="5">Belongs to the PTH family.</text>
</comment>
<keyword evidence="3 6" id="KW-0378">Hydrolase</keyword>
<dbReference type="CDD" id="cd00462">
    <property type="entry name" value="PTH"/>
    <property type="match status" value="1"/>
</dbReference>
<protein>
    <recommendedName>
        <fullName evidence="1">peptidyl-tRNA hydrolase</fullName>
        <ecNumber evidence="1">3.1.1.29</ecNumber>
    </recommendedName>
</protein>
<dbReference type="GO" id="GO:0004045">
    <property type="term" value="F:peptidyl-tRNA hydrolase activity"/>
    <property type="evidence" value="ECO:0007669"/>
    <property type="project" value="UniProtKB-EC"/>
</dbReference>
<dbReference type="NCBIfam" id="TIGR00447">
    <property type="entry name" value="pth"/>
    <property type="match status" value="1"/>
</dbReference>
<sequence length="184" mass="20337">MLGRFKKTEAVGAPEFLVAGLGNPEKKYTLTRHNSGFLCVDFLAEKHGFKINKLKFKAVIADTVINSHRCIVMKPQTYMNLSGEAVKAAADFYKIPPEKIIVIFDDISLDVGRLRIRRKGSDGGHNGIKSIISCIGSQNFPRVKIGCGKKPHPDYDLAAWVLSEYKKDEAPELKKALDNACCAV</sequence>
<dbReference type="PANTHER" id="PTHR17224">
    <property type="entry name" value="PEPTIDYL-TRNA HYDROLASE"/>
    <property type="match status" value="1"/>
</dbReference>
<dbReference type="InterPro" id="IPR018171">
    <property type="entry name" value="Pept_tRNA_hydro_CS"/>
</dbReference>
<dbReference type="InterPro" id="IPR036416">
    <property type="entry name" value="Pept_tRNA_hydro_sf"/>
</dbReference>
<comment type="caution">
    <text evidence="6">The sequence shown here is derived from an EMBL/GenBank/DDBJ whole genome shotgun (WGS) entry which is preliminary data.</text>
</comment>
<dbReference type="FunFam" id="3.40.50.1470:FF:000001">
    <property type="entry name" value="Peptidyl-tRNA hydrolase"/>
    <property type="match status" value="1"/>
</dbReference>
<reference evidence="6" key="1">
    <citation type="journal article" date="2013" name="Environ. Microbiol.">
        <title>Microbiota from the distal guts of lean and obese adolescents exhibit partial functional redundancy besides clear differences in community structure.</title>
        <authorList>
            <person name="Ferrer M."/>
            <person name="Ruiz A."/>
            <person name="Lanza F."/>
            <person name="Haange S.B."/>
            <person name="Oberbach A."/>
            <person name="Till H."/>
            <person name="Bargiela R."/>
            <person name="Campoy C."/>
            <person name="Segura M.T."/>
            <person name="Richter M."/>
            <person name="von Bergen M."/>
            <person name="Seifert J."/>
            <person name="Suarez A."/>
        </authorList>
    </citation>
    <scope>NUCLEOTIDE SEQUENCE</scope>
</reference>
<dbReference type="Pfam" id="PF01195">
    <property type="entry name" value="Pept_tRNA_hydro"/>
    <property type="match status" value="1"/>
</dbReference>
<proteinExistence type="inferred from homology"/>
<evidence type="ECO:0000256" key="2">
    <source>
        <dbReference type="ARBA" id="ARBA00022555"/>
    </source>
</evidence>
<name>K1SHB9_9ZZZZ</name>
<evidence type="ECO:0000256" key="5">
    <source>
        <dbReference type="ARBA" id="ARBA00038063"/>
    </source>
</evidence>
<gene>
    <name evidence="6" type="ORF">LEA_16530</name>
</gene>
<dbReference type="EC" id="3.1.1.29" evidence="1"/>
<dbReference type="PROSITE" id="PS01196">
    <property type="entry name" value="PEPT_TRNA_HYDROL_2"/>
    <property type="match status" value="1"/>
</dbReference>
<organism evidence="6">
    <name type="scientific">human gut metagenome</name>
    <dbReference type="NCBI Taxonomy" id="408170"/>
    <lineage>
        <taxon>unclassified sequences</taxon>
        <taxon>metagenomes</taxon>
        <taxon>organismal metagenomes</taxon>
    </lineage>
</organism>
<dbReference type="HAMAP" id="MF_00083">
    <property type="entry name" value="Pept_tRNA_hydro_bact"/>
    <property type="match status" value="1"/>
</dbReference>
<dbReference type="SUPFAM" id="SSF53178">
    <property type="entry name" value="Peptidyl-tRNA hydrolase-like"/>
    <property type="match status" value="1"/>
</dbReference>
<keyword evidence="2" id="KW-0820">tRNA-binding</keyword>
<dbReference type="PROSITE" id="PS01195">
    <property type="entry name" value="PEPT_TRNA_HYDROL_1"/>
    <property type="match status" value="1"/>
</dbReference>
<dbReference type="EMBL" id="AJWY01011304">
    <property type="protein sequence ID" value="EKC53125.1"/>
    <property type="molecule type" value="Genomic_DNA"/>
</dbReference>
<feature type="non-terminal residue" evidence="6">
    <location>
        <position position="184"/>
    </location>
</feature>